<dbReference type="PROSITE" id="PS50263">
    <property type="entry name" value="CN_HYDROLASE"/>
    <property type="match status" value="1"/>
</dbReference>
<dbReference type="InterPro" id="IPR050345">
    <property type="entry name" value="Aliph_Amidase/BUP"/>
</dbReference>
<proteinExistence type="predicted"/>
<comment type="caution">
    <text evidence="3">The sequence shown here is derived from an EMBL/GenBank/DDBJ whole genome shotgun (WGS) entry which is preliminary data.</text>
</comment>
<name>A0A7J5U4M8_9BACT</name>
<protein>
    <submittedName>
        <fullName evidence="3">Carbon-nitrogen hydrolase family protein</fullName>
    </submittedName>
</protein>
<sequence>MKIGIAQLSPLRGDVAYNLQVHQSLTEQAVAAGVSALFFPELSLTGYEPELAHLLATSPQDSLFDPLQTLSDRGQITLGVGMPLRTGAGVQIGMILLSPGEPRQVYAKQYLHPDEYPYFVAGTEPGLLNVQGTNIALAICYELSIPGHPQRAYQDGANLYVASVAKSAEGAEKAAMALSAIANAYAMPVLMANSVGPCDNFVAAGQSGVWNAEGTLLAQLDTTTEGILIYDTQSETAYANKNP</sequence>
<dbReference type="Proteomes" id="UP000488299">
    <property type="component" value="Unassembled WGS sequence"/>
</dbReference>
<organism evidence="3 4">
    <name type="scientific">Rudanella paleaurantiibacter</name>
    <dbReference type="NCBI Taxonomy" id="2614655"/>
    <lineage>
        <taxon>Bacteria</taxon>
        <taxon>Pseudomonadati</taxon>
        <taxon>Bacteroidota</taxon>
        <taxon>Cytophagia</taxon>
        <taxon>Cytophagales</taxon>
        <taxon>Cytophagaceae</taxon>
        <taxon>Rudanella</taxon>
    </lineage>
</organism>
<gene>
    <name evidence="3" type="ORF">F5984_02225</name>
</gene>
<dbReference type="PANTHER" id="PTHR43674">
    <property type="entry name" value="NITRILASE C965.09-RELATED"/>
    <property type="match status" value="1"/>
</dbReference>
<dbReference type="CDD" id="cd07197">
    <property type="entry name" value="nitrilase"/>
    <property type="match status" value="1"/>
</dbReference>
<keyword evidence="4" id="KW-1185">Reference proteome</keyword>
<dbReference type="RefSeq" id="WP_152122383.1">
    <property type="nucleotide sequence ID" value="NZ_WELI01000001.1"/>
</dbReference>
<accession>A0A7J5U4M8</accession>
<feature type="domain" description="CN hydrolase" evidence="2">
    <location>
        <begin position="1"/>
        <end position="234"/>
    </location>
</feature>
<dbReference type="Pfam" id="PF00795">
    <property type="entry name" value="CN_hydrolase"/>
    <property type="match status" value="1"/>
</dbReference>
<dbReference type="GO" id="GO:0033388">
    <property type="term" value="P:putrescine biosynthetic process from arginine"/>
    <property type="evidence" value="ECO:0007669"/>
    <property type="project" value="TreeGrafter"/>
</dbReference>
<dbReference type="Gene3D" id="3.60.110.10">
    <property type="entry name" value="Carbon-nitrogen hydrolase"/>
    <property type="match status" value="1"/>
</dbReference>
<dbReference type="SUPFAM" id="SSF56317">
    <property type="entry name" value="Carbon-nitrogen hydrolase"/>
    <property type="match status" value="1"/>
</dbReference>
<dbReference type="AlphaFoldDB" id="A0A7J5U4M8"/>
<evidence type="ECO:0000259" key="2">
    <source>
        <dbReference type="PROSITE" id="PS50263"/>
    </source>
</evidence>
<dbReference type="GO" id="GO:0050126">
    <property type="term" value="F:N-carbamoylputrescine amidase activity"/>
    <property type="evidence" value="ECO:0007669"/>
    <property type="project" value="TreeGrafter"/>
</dbReference>
<reference evidence="3 4" key="1">
    <citation type="submission" date="2019-10" db="EMBL/GenBank/DDBJ databases">
        <title>Rudanella paleaurantiibacter sp. nov., isolated from sludge.</title>
        <authorList>
            <person name="Xu S.Q."/>
        </authorList>
    </citation>
    <scope>NUCLEOTIDE SEQUENCE [LARGE SCALE GENOMIC DNA]</scope>
    <source>
        <strain evidence="3 4">HX-22-17</strain>
    </source>
</reference>
<evidence type="ECO:0000313" key="3">
    <source>
        <dbReference type="EMBL" id="KAB7732789.1"/>
    </source>
</evidence>
<dbReference type="PANTHER" id="PTHR43674:SF2">
    <property type="entry name" value="BETA-UREIDOPROPIONASE"/>
    <property type="match status" value="1"/>
</dbReference>
<dbReference type="InterPro" id="IPR036526">
    <property type="entry name" value="C-N_Hydrolase_sf"/>
</dbReference>
<evidence type="ECO:0000313" key="4">
    <source>
        <dbReference type="Proteomes" id="UP000488299"/>
    </source>
</evidence>
<evidence type="ECO:0000256" key="1">
    <source>
        <dbReference type="ARBA" id="ARBA00022801"/>
    </source>
</evidence>
<keyword evidence="1 3" id="KW-0378">Hydrolase</keyword>
<dbReference type="EMBL" id="WELI01000001">
    <property type="protein sequence ID" value="KAB7732789.1"/>
    <property type="molecule type" value="Genomic_DNA"/>
</dbReference>
<dbReference type="InterPro" id="IPR003010">
    <property type="entry name" value="C-N_Hydrolase"/>
</dbReference>